<feature type="transmembrane region" description="Helical" evidence="7">
    <location>
        <begin position="14"/>
        <end position="32"/>
    </location>
</feature>
<dbReference type="Proteomes" id="UP000645966">
    <property type="component" value="Unassembled WGS sequence"/>
</dbReference>
<reference evidence="9" key="1">
    <citation type="submission" date="2020-12" db="EMBL/GenBank/DDBJ databases">
        <title>Genome public.</title>
        <authorList>
            <person name="Sun Q."/>
        </authorList>
    </citation>
    <scope>NUCLEOTIDE SEQUENCE</scope>
    <source>
        <strain evidence="9">CCM 8863</strain>
    </source>
</reference>
<keyword evidence="2 7" id="KW-0813">Transport</keyword>
<evidence type="ECO:0000313" key="10">
    <source>
        <dbReference type="Proteomes" id="UP000645966"/>
    </source>
</evidence>
<dbReference type="SUPFAM" id="SSF161098">
    <property type="entry name" value="MetI-like"/>
    <property type="match status" value="1"/>
</dbReference>
<protein>
    <submittedName>
        <fullName evidence="9">ABC transporter permease subunit</fullName>
    </submittedName>
</protein>
<dbReference type="Pfam" id="PF00528">
    <property type="entry name" value="BPD_transp_1"/>
    <property type="match status" value="1"/>
</dbReference>
<comment type="caution">
    <text evidence="9">The sequence shown here is derived from an EMBL/GenBank/DDBJ whole genome shotgun (WGS) entry which is preliminary data.</text>
</comment>
<feature type="domain" description="ABC transmembrane type-1" evidence="8">
    <location>
        <begin position="60"/>
        <end position="244"/>
    </location>
</feature>
<keyword evidence="6 7" id="KW-0472">Membrane</keyword>
<dbReference type="GO" id="GO:0055085">
    <property type="term" value="P:transmembrane transport"/>
    <property type="evidence" value="ECO:0007669"/>
    <property type="project" value="InterPro"/>
</dbReference>
<comment type="similarity">
    <text evidence="7">Belongs to the binding-protein-dependent transport system permease family.</text>
</comment>
<keyword evidence="4 7" id="KW-0812">Transmembrane</keyword>
<evidence type="ECO:0000256" key="1">
    <source>
        <dbReference type="ARBA" id="ARBA00004651"/>
    </source>
</evidence>
<evidence type="ECO:0000256" key="4">
    <source>
        <dbReference type="ARBA" id="ARBA00022692"/>
    </source>
</evidence>
<sequence>MIPDTSPPTGSRHAAAWILAGAAALLLCWHAVSIGQLEYVLPGPVRTARALAGLIADTDFWAALGLTMARAAGGLICGVGVGLAWGVLGGVWIRASWFGQPLLQVLLATPPIILVILGLTWLGANGWVAVLVVALVTTPLIAATTEEAIRGIDHDLVEMARVFGLSRAAIVTRVIQPMVTPPVLASTTVALGQGIRVAVMAELLSTASGVGGAVRMAQINIDTPTIFAYAVVLTAVTFALDRLVVQPLRERANSYRAGSGAAV</sequence>
<dbReference type="EMBL" id="JAEIOS010000015">
    <property type="protein sequence ID" value="MBI8990264.1"/>
    <property type="molecule type" value="Genomic_DNA"/>
</dbReference>
<comment type="subcellular location">
    <subcellularLocation>
        <location evidence="1 7">Cell membrane</location>
        <topology evidence="1 7">Multi-pass membrane protein</topology>
    </subcellularLocation>
</comment>
<dbReference type="AlphaFoldDB" id="A0A934I8K7"/>
<dbReference type="GO" id="GO:0005886">
    <property type="term" value="C:plasma membrane"/>
    <property type="evidence" value="ECO:0007669"/>
    <property type="project" value="UniProtKB-SubCell"/>
</dbReference>
<name>A0A934I8K7_9CORY</name>
<evidence type="ECO:0000256" key="3">
    <source>
        <dbReference type="ARBA" id="ARBA00022475"/>
    </source>
</evidence>
<dbReference type="PANTHER" id="PTHR30151">
    <property type="entry name" value="ALKANE SULFONATE ABC TRANSPORTER-RELATED, MEMBRANE SUBUNIT"/>
    <property type="match status" value="1"/>
</dbReference>
<evidence type="ECO:0000256" key="6">
    <source>
        <dbReference type="ARBA" id="ARBA00023136"/>
    </source>
</evidence>
<keyword evidence="5 7" id="KW-1133">Transmembrane helix</keyword>
<accession>A0A934I8K7</accession>
<proteinExistence type="inferred from homology"/>
<dbReference type="InterPro" id="IPR035906">
    <property type="entry name" value="MetI-like_sf"/>
</dbReference>
<evidence type="ECO:0000313" key="9">
    <source>
        <dbReference type="EMBL" id="MBI8990264.1"/>
    </source>
</evidence>
<organism evidence="9 10">
    <name type="scientific">Corynebacterium meridianum</name>
    <dbReference type="NCBI Taxonomy" id="2765363"/>
    <lineage>
        <taxon>Bacteria</taxon>
        <taxon>Bacillati</taxon>
        <taxon>Actinomycetota</taxon>
        <taxon>Actinomycetes</taxon>
        <taxon>Mycobacteriales</taxon>
        <taxon>Corynebacteriaceae</taxon>
        <taxon>Corynebacterium</taxon>
    </lineage>
</organism>
<evidence type="ECO:0000259" key="8">
    <source>
        <dbReference type="PROSITE" id="PS50928"/>
    </source>
</evidence>
<keyword evidence="10" id="KW-1185">Reference proteome</keyword>
<evidence type="ECO:0000256" key="5">
    <source>
        <dbReference type="ARBA" id="ARBA00022989"/>
    </source>
</evidence>
<feature type="transmembrane region" description="Helical" evidence="7">
    <location>
        <begin position="226"/>
        <end position="245"/>
    </location>
</feature>
<dbReference type="PANTHER" id="PTHR30151:SF38">
    <property type="entry name" value="ALIPHATIC SULFONATES TRANSPORT PERMEASE PROTEIN SSUC-RELATED"/>
    <property type="match status" value="1"/>
</dbReference>
<evidence type="ECO:0000256" key="2">
    <source>
        <dbReference type="ARBA" id="ARBA00022448"/>
    </source>
</evidence>
<feature type="transmembrane region" description="Helical" evidence="7">
    <location>
        <begin position="105"/>
        <end position="124"/>
    </location>
</feature>
<dbReference type="CDD" id="cd06261">
    <property type="entry name" value="TM_PBP2"/>
    <property type="match status" value="1"/>
</dbReference>
<dbReference type="InterPro" id="IPR000515">
    <property type="entry name" value="MetI-like"/>
</dbReference>
<dbReference type="Gene3D" id="1.10.3720.10">
    <property type="entry name" value="MetI-like"/>
    <property type="match status" value="1"/>
</dbReference>
<feature type="transmembrane region" description="Helical" evidence="7">
    <location>
        <begin position="71"/>
        <end position="93"/>
    </location>
</feature>
<dbReference type="PROSITE" id="PS50928">
    <property type="entry name" value="ABC_TM1"/>
    <property type="match status" value="1"/>
</dbReference>
<evidence type="ECO:0000256" key="7">
    <source>
        <dbReference type="RuleBase" id="RU363032"/>
    </source>
</evidence>
<dbReference type="RefSeq" id="WP_198739276.1">
    <property type="nucleotide sequence ID" value="NZ_JAEIOS010000015.1"/>
</dbReference>
<keyword evidence="3" id="KW-1003">Cell membrane</keyword>
<gene>
    <name evidence="9" type="ORF">JDV75_10925</name>
</gene>